<dbReference type="InterPro" id="IPR036724">
    <property type="entry name" value="Cobalamin-bd_sf"/>
</dbReference>
<dbReference type="CDD" id="cd02065">
    <property type="entry name" value="B12-binding_like"/>
    <property type="match status" value="1"/>
</dbReference>
<evidence type="ECO:0000256" key="1">
    <source>
        <dbReference type="ARBA" id="ARBA00008182"/>
    </source>
</evidence>
<comment type="caution">
    <text evidence="5">The sequence shown here is derived from an EMBL/GenBank/DDBJ whole genome shotgun (WGS) entry which is preliminary data.</text>
</comment>
<dbReference type="OrthoDB" id="5756833at2"/>
<dbReference type="EMBL" id="VMNH01000005">
    <property type="protein sequence ID" value="TVO76793.1"/>
    <property type="molecule type" value="Genomic_DNA"/>
</dbReference>
<dbReference type="AlphaFoldDB" id="A0A557SHA6"/>
<proteinExistence type="inferred from homology"/>
<evidence type="ECO:0000256" key="2">
    <source>
        <dbReference type="ARBA" id="ARBA00022991"/>
    </source>
</evidence>
<dbReference type="RefSeq" id="WP_144357923.1">
    <property type="nucleotide sequence ID" value="NZ_VMNH01000005.1"/>
</dbReference>
<dbReference type="Pfam" id="PF02310">
    <property type="entry name" value="B12-binding"/>
    <property type="match status" value="1"/>
</dbReference>
<evidence type="ECO:0000256" key="3">
    <source>
        <dbReference type="ARBA" id="ARBA00023307"/>
    </source>
</evidence>
<sequence length="343" mass="37780">MSAEQSNHFPAINKAHVVDAIINAYRLQQPEPFQRGGTAFEQKCREDIAYHLDYLNMAADADAPEIFAEYSRWLRDVLNSRNVPARCVAFSYELLITHFANHHPEESVLLGNILEAGIQAIDDDKLPQVAQTLPANALEAEKFSLLISQGAREQSRNLYFDKLKQSSSLAQTNLDLLQPSLYEVGRRWQINQLSVAQEHMATAICQNLMAQGFGKVPFAANNGKRAVFAAVEGAQHALGIQMVADGFEEAGWACDFIGANTPLADLLVYLDREKPDLLGLSATLPVDIAQAKRMTAQIRAELGNSCPVIMVGGLTTNYLPRSWELTGADIWAVNAVEAIKESK</sequence>
<dbReference type="SUPFAM" id="SSF52242">
    <property type="entry name" value="Cobalamin (vitamin B12)-binding domain"/>
    <property type="match status" value="1"/>
</dbReference>
<dbReference type="GO" id="GO:0046872">
    <property type="term" value="F:metal ion binding"/>
    <property type="evidence" value="ECO:0007669"/>
    <property type="project" value="InterPro"/>
</dbReference>
<dbReference type="InterPro" id="IPR036594">
    <property type="entry name" value="Meth_synthase_dom"/>
</dbReference>
<evidence type="ECO:0000259" key="4">
    <source>
        <dbReference type="PROSITE" id="PS51332"/>
    </source>
</evidence>
<organism evidence="5 6">
    <name type="scientific">Sedimenticola selenatireducens</name>
    <dbReference type="NCBI Taxonomy" id="191960"/>
    <lineage>
        <taxon>Bacteria</taxon>
        <taxon>Pseudomonadati</taxon>
        <taxon>Pseudomonadota</taxon>
        <taxon>Gammaproteobacteria</taxon>
        <taxon>Chromatiales</taxon>
        <taxon>Sedimenticolaceae</taxon>
        <taxon>Sedimenticola</taxon>
    </lineage>
</organism>
<evidence type="ECO:0000313" key="6">
    <source>
        <dbReference type="Proteomes" id="UP000316649"/>
    </source>
</evidence>
<dbReference type="InterPro" id="IPR009050">
    <property type="entry name" value="Globin-like_sf"/>
</dbReference>
<evidence type="ECO:0000313" key="5">
    <source>
        <dbReference type="EMBL" id="TVO76793.1"/>
    </source>
</evidence>
<dbReference type="Gene3D" id="1.10.490.20">
    <property type="entry name" value="Phycocyanins"/>
    <property type="match status" value="1"/>
</dbReference>
<keyword evidence="6" id="KW-1185">Reference proteome</keyword>
<comment type="similarity">
    <text evidence="1">Belongs to the phycobiliprotein family.</text>
</comment>
<feature type="domain" description="B12-binding" evidence="4">
    <location>
        <begin position="223"/>
        <end position="343"/>
    </location>
</feature>
<keyword evidence="2" id="KW-0157">Chromophore</keyword>
<dbReference type="Gene3D" id="1.10.1240.10">
    <property type="entry name" value="Methionine synthase domain"/>
    <property type="match status" value="1"/>
</dbReference>
<dbReference type="GO" id="GO:0031419">
    <property type="term" value="F:cobalamin binding"/>
    <property type="evidence" value="ECO:0007669"/>
    <property type="project" value="InterPro"/>
</dbReference>
<reference evidence="5 6" key="1">
    <citation type="submission" date="2019-07" db="EMBL/GenBank/DDBJ databases">
        <title>The pathways for chlorine oxyanion respiration interact through the shared metabolite chlorate.</title>
        <authorList>
            <person name="Barnum T.P."/>
            <person name="Cheng Y."/>
            <person name="Hill K.A."/>
            <person name="Lucas L.N."/>
            <person name="Carlson H.K."/>
            <person name="Coates J.D."/>
        </authorList>
    </citation>
    <scope>NUCLEOTIDE SEQUENCE [LARGE SCALE GENOMIC DNA]</scope>
    <source>
        <strain evidence="5 6">BK-1</strain>
    </source>
</reference>
<dbReference type="InterPro" id="IPR006158">
    <property type="entry name" value="Cobalamin-bd"/>
</dbReference>
<gene>
    <name evidence="5" type="ORF">FHP88_05050</name>
</gene>
<dbReference type="Proteomes" id="UP000316649">
    <property type="component" value="Unassembled WGS sequence"/>
</dbReference>
<protein>
    <recommendedName>
        <fullName evidence="4">B12-binding domain-containing protein</fullName>
    </recommendedName>
</protein>
<name>A0A557SHA6_9GAMM</name>
<dbReference type="SUPFAM" id="SSF46458">
    <property type="entry name" value="Globin-like"/>
    <property type="match status" value="1"/>
</dbReference>
<dbReference type="Pfam" id="PF02607">
    <property type="entry name" value="B12-binding_2"/>
    <property type="match status" value="1"/>
</dbReference>
<dbReference type="Gene3D" id="3.40.50.280">
    <property type="entry name" value="Cobalamin-binding domain"/>
    <property type="match status" value="1"/>
</dbReference>
<keyword evidence="3" id="KW-0089">Bile pigment</keyword>
<dbReference type="InterPro" id="IPR038719">
    <property type="entry name" value="Phycobilisome_asu/bsu_sf"/>
</dbReference>
<dbReference type="InterPro" id="IPR003759">
    <property type="entry name" value="Cbl-bd_cap"/>
</dbReference>
<dbReference type="PROSITE" id="PS51332">
    <property type="entry name" value="B12_BINDING"/>
    <property type="match status" value="1"/>
</dbReference>
<accession>A0A557SHA6</accession>